<reference evidence="3" key="1">
    <citation type="submission" date="2013-04" db="EMBL/GenBank/DDBJ databases">
        <authorList>
            <person name="Qu J."/>
            <person name="Murali S.C."/>
            <person name="Bandaranaike D."/>
            <person name="Bellair M."/>
            <person name="Blankenburg K."/>
            <person name="Chao H."/>
            <person name="Dinh H."/>
            <person name="Doddapaneni H."/>
            <person name="Downs B."/>
            <person name="Dugan-Rocha S."/>
            <person name="Elkadiri S."/>
            <person name="Gnanaolivu R.D."/>
            <person name="Hernandez B."/>
            <person name="Javaid M."/>
            <person name="Jayaseelan J.C."/>
            <person name="Lee S."/>
            <person name="Li M."/>
            <person name="Ming W."/>
            <person name="Munidasa M."/>
            <person name="Muniz J."/>
            <person name="Nguyen L."/>
            <person name="Ongeri F."/>
            <person name="Osuji N."/>
            <person name="Pu L.-L."/>
            <person name="Puazo M."/>
            <person name="Qu C."/>
            <person name="Quiroz J."/>
            <person name="Raj R."/>
            <person name="Weissenberger G."/>
            <person name="Xin Y."/>
            <person name="Zou X."/>
            <person name="Han Y."/>
            <person name="Richards S."/>
            <person name="Worley K."/>
            <person name="Muzny D."/>
            <person name="Gibbs R."/>
        </authorList>
    </citation>
    <scope>NUCLEOTIDE SEQUENCE</scope>
    <source>
        <strain evidence="3">Sampled in the wild</strain>
    </source>
</reference>
<protein>
    <recommendedName>
        <fullName evidence="2">Ig-like domain-containing protein</fullName>
    </recommendedName>
</protein>
<gene>
    <name evidence="3" type="ORF">J437_LFUL012921</name>
</gene>
<dbReference type="EMBL" id="KZ308612">
    <property type="protein sequence ID" value="KAG8232331.1"/>
    <property type="molecule type" value="Genomic_DNA"/>
</dbReference>
<feature type="region of interest" description="Disordered" evidence="1">
    <location>
        <begin position="80"/>
        <end position="132"/>
    </location>
</feature>
<dbReference type="PROSITE" id="PS50835">
    <property type="entry name" value="IG_LIKE"/>
    <property type="match status" value="1"/>
</dbReference>
<keyword evidence="4" id="KW-1185">Reference proteome</keyword>
<name>A0A8K0KE14_LADFU</name>
<dbReference type="Proteomes" id="UP000792457">
    <property type="component" value="Unassembled WGS sequence"/>
</dbReference>
<dbReference type="InterPro" id="IPR036179">
    <property type="entry name" value="Ig-like_dom_sf"/>
</dbReference>
<dbReference type="InterPro" id="IPR007110">
    <property type="entry name" value="Ig-like_dom"/>
</dbReference>
<accession>A0A8K0KE14</accession>
<dbReference type="SMART" id="SM00408">
    <property type="entry name" value="IGc2"/>
    <property type="match status" value="1"/>
</dbReference>
<proteinExistence type="predicted"/>
<sequence length="185" mass="20054">MTWSSVCRNKVMIQNDQTQFLSTDGASDLHFTRPLVNVTKEAGDSIRLRCEAAGGARRIRWLKNEAPVVEERGRVAIRSYIPGADSKSGQDHGGGNKNPSQREEGKPHRDSINDLKGSESSANPTEAPPIGSRLRIAPLETHDMGFYTCVASDGKRHIGVPATIPDFAPAFPNFPALGGSYRKGV</sequence>
<dbReference type="AlphaFoldDB" id="A0A8K0KE14"/>
<evidence type="ECO:0000313" key="4">
    <source>
        <dbReference type="Proteomes" id="UP000792457"/>
    </source>
</evidence>
<dbReference type="InterPro" id="IPR013783">
    <property type="entry name" value="Ig-like_fold"/>
</dbReference>
<organism evidence="3 4">
    <name type="scientific">Ladona fulva</name>
    <name type="common">Scarce chaser dragonfly</name>
    <name type="synonym">Libellula fulva</name>
    <dbReference type="NCBI Taxonomy" id="123851"/>
    <lineage>
        <taxon>Eukaryota</taxon>
        <taxon>Metazoa</taxon>
        <taxon>Ecdysozoa</taxon>
        <taxon>Arthropoda</taxon>
        <taxon>Hexapoda</taxon>
        <taxon>Insecta</taxon>
        <taxon>Pterygota</taxon>
        <taxon>Palaeoptera</taxon>
        <taxon>Odonata</taxon>
        <taxon>Epiprocta</taxon>
        <taxon>Anisoptera</taxon>
        <taxon>Libelluloidea</taxon>
        <taxon>Libellulidae</taxon>
        <taxon>Ladona</taxon>
    </lineage>
</organism>
<feature type="compositionally biased region" description="Basic and acidic residues" evidence="1">
    <location>
        <begin position="100"/>
        <end position="117"/>
    </location>
</feature>
<evidence type="ECO:0000313" key="3">
    <source>
        <dbReference type="EMBL" id="KAG8232331.1"/>
    </source>
</evidence>
<dbReference type="Gene3D" id="2.60.40.10">
    <property type="entry name" value="Immunoglobulins"/>
    <property type="match status" value="1"/>
</dbReference>
<dbReference type="InterPro" id="IPR003598">
    <property type="entry name" value="Ig_sub2"/>
</dbReference>
<dbReference type="SMART" id="SM00409">
    <property type="entry name" value="IG"/>
    <property type="match status" value="1"/>
</dbReference>
<dbReference type="SUPFAM" id="SSF48726">
    <property type="entry name" value="Immunoglobulin"/>
    <property type="match status" value="1"/>
</dbReference>
<evidence type="ECO:0000256" key="1">
    <source>
        <dbReference type="SAM" id="MobiDB-lite"/>
    </source>
</evidence>
<dbReference type="OrthoDB" id="6133584at2759"/>
<comment type="caution">
    <text evidence="3">The sequence shown here is derived from an EMBL/GenBank/DDBJ whole genome shotgun (WGS) entry which is preliminary data.</text>
</comment>
<feature type="domain" description="Ig-like" evidence="2">
    <location>
        <begin position="43"/>
        <end position="165"/>
    </location>
</feature>
<reference evidence="3" key="2">
    <citation type="submission" date="2017-10" db="EMBL/GenBank/DDBJ databases">
        <title>Ladona fulva Genome sequencing and assembly.</title>
        <authorList>
            <person name="Murali S."/>
            <person name="Richards S."/>
            <person name="Bandaranaike D."/>
            <person name="Bellair M."/>
            <person name="Blankenburg K."/>
            <person name="Chao H."/>
            <person name="Dinh H."/>
            <person name="Doddapaneni H."/>
            <person name="Dugan-Rocha S."/>
            <person name="Elkadiri S."/>
            <person name="Gnanaolivu R."/>
            <person name="Hernandez B."/>
            <person name="Skinner E."/>
            <person name="Javaid M."/>
            <person name="Lee S."/>
            <person name="Li M."/>
            <person name="Ming W."/>
            <person name="Munidasa M."/>
            <person name="Muniz J."/>
            <person name="Nguyen L."/>
            <person name="Hughes D."/>
            <person name="Osuji N."/>
            <person name="Pu L.-L."/>
            <person name="Puazo M."/>
            <person name="Qu C."/>
            <person name="Quiroz J."/>
            <person name="Raj R."/>
            <person name="Weissenberger G."/>
            <person name="Xin Y."/>
            <person name="Zou X."/>
            <person name="Han Y."/>
            <person name="Worley K."/>
            <person name="Muzny D."/>
            <person name="Gibbs R."/>
        </authorList>
    </citation>
    <scope>NUCLEOTIDE SEQUENCE</scope>
    <source>
        <strain evidence="3">Sampled in the wild</strain>
    </source>
</reference>
<evidence type="ECO:0000259" key="2">
    <source>
        <dbReference type="PROSITE" id="PS50835"/>
    </source>
</evidence>
<dbReference type="InterPro" id="IPR003599">
    <property type="entry name" value="Ig_sub"/>
</dbReference>